<dbReference type="Pfam" id="PF01370">
    <property type="entry name" value="Epimerase"/>
    <property type="match status" value="1"/>
</dbReference>
<dbReference type="GO" id="GO:0005737">
    <property type="term" value="C:cytoplasm"/>
    <property type="evidence" value="ECO:0007669"/>
    <property type="project" value="TreeGrafter"/>
</dbReference>
<dbReference type="OrthoDB" id="2130169at2759"/>
<accession>U4KUI6</accession>
<gene>
    <name evidence="3" type="ORF">PCON_01994</name>
</gene>
<dbReference type="InterPro" id="IPR001509">
    <property type="entry name" value="Epimerase_deHydtase"/>
</dbReference>
<dbReference type="Proteomes" id="UP000018144">
    <property type="component" value="Unassembled WGS sequence"/>
</dbReference>
<dbReference type="PANTHER" id="PTHR48079:SF6">
    <property type="entry name" value="NAD(P)-BINDING DOMAIN-CONTAINING PROTEIN-RELATED"/>
    <property type="match status" value="1"/>
</dbReference>
<dbReference type="PANTHER" id="PTHR48079">
    <property type="entry name" value="PROTEIN YEEZ"/>
    <property type="match status" value="1"/>
</dbReference>
<evidence type="ECO:0000313" key="4">
    <source>
        <dbReference type="Proteomes" id="UP000018144"/>
    </source>
</evidence>
<dbReference type="STRING" id="1076935.U4KUI6"/>
<feature type="domain" description="NAD-dependent epimerase/dehydratase" evidence="1">
    <location>
        <begin position="160"/>
        <end position="241"/>
    </location>
</feature>
<dbReference type="SUPFAM" id="SSF51735">
    <property type="entry name" value="NAD(P)-binding Rossmann-fold domains"/>
    <property type="match status" value="1"/>
</dbReference>
<dbReference type="EMBL" id="HF935201">
    <property type="protein sequence ID" value="CCX04391.1"/>
    <property type="molecule type" value="Genomic_DNA"/>
</dbReference>
<feature type="domain" description="NAD(P)-binding" evidence="2">
    <location>
        <begin position="10"/>
        <end position="109"/>
    </location>
</feature>
<dbReference type="AlphaFoldDB" id="U4KUI6"/>
<protein>
    <submittedName>
        <fullName evidence="3">Similar to Uncharacterized protein YLL056C acc. no. Q12177</fullName>
    </submittedName>
</protein>
<dbReference type="Gene3D" id="3.40.50.720">
    <property type="entry name" value="NAD(P)-binding Rossmann-like Domain"/>
    <property type="match status" value="2"/>
</dbReference>
<dbReference type="InterPro" id="IPR016040">
    <property type="entry name" value="NAD(P)-bd_dom"/>
</dbReference>
<evidence type="ECO:0000259" key="1">
    <source>
        <dbReference type="Pfam" id="PF01370"/>
    </source>
</evidence>
<dbReference type="InterPro" id="IPR051783">
    <property type="entry name" value="NAD(P)-dependent_oxidoreduct"/>
</dbReference>
<sequence length="339" mass="36826">MAAPKIFATGTTGYIGGTALELILRNHPDYQVTALVRDENKAAALRAQHPTVKTVIGTLDSLDVIEAGVSDADIVLHFADCDHVPSATTIVNTLSKASSKKFLIHTSGSAILADCTKPELFGEPITKDLEYADISTRDAITSFPIDGHPHRDVDVLVLAAPSNVNTAIVCPPCIYGTGTGSGNTKSMQVPLLINRFLKRGKGFTVQKGKSEWNNVHVCDLAKVYLALTEAAVAGGEPAQWNENGYYFAENGRHTWEDLSKEIAQKCKDMHLLPTDEIDYLDNEEILKLHPFGHVAWGTNSIGKAERAKKLFDWTPDQKSLSETLVESIQVEAKALGLSF</sequence>
<dbReference type="GO" id="GO:0004029">
    <property type="term" value="F:aldehyde dehydrogenase (NAD+) activity"/>
    <property type="evidence" value="ECO:0007669"/>
    <property type="project" value="TreeGrafter"/>
</dbReference>
<evidence type="ECO:0000313" key="3">
    <source>
        <dbReference type="EMBL" id="CCX04391.1"/>
    </source>
</evidence>
<dbReference type="eggNOG" id="KOG1502">
    <property type="taxonomic scope" value="Eukaryota"/>
</dbReference>
<dbReference type="Pfam" id="PF13460">
    <property type="entry name" value="NAD_binding_10"/>
    <property type="match status" value="1"/>
</dbReference>
<dbReference type="OMA" id="HNDWDGV"/>
<proteinExistence type="predicted"/>
<dbReference type="InterPro" id="IPR036291">
    <property type="entry name" value="NAD(P)-bd_dom_sf"/>
</dbReference>
<reference evidence="3 4" key="1">
    <citation type="journal article" date="2013" name="PLoS Genet.">
        <title>The genome and development-dependent transcriptomes of Pyronema confluens: a window into fungal evolution.</title>
        <authorList>
            <person name="Traeger S."/>
            <person name="Altegoer F."/>
            <person name="Freitag M."/>
            <person name="Gabaldon T."/>
            <person name="Kempken F."/>
            <person name="Kumar A."/>
            <person name="Marcet-Houben M."/>
            <person name="Poggeler S."/>
            <person name="Stajich J.E."/>
            <person name="Nowrousian M."/>
        </authorList>
    </citation>
    <scope>NUCLEOTIDE SEQUENCE [LARGE SCALE GENOMIC DNA]</scope>
    <source>
        <strain evidence="4">CBS 100304</strain>
        <tissue evidence="3">Vegetative mycelium</tissue>
    </source>
</reference>
<name>U4KUI6_PYROM</name>
<evidence type="ECO:0000259" key="2">
    <source>
        <dbReference type="Pfam" id="PF13460"/>
    </source>
</evidence>
<organism evidence="3 4">
    <name type="scientific">Pyronema omphalodes (strain CBS 100304)</name>
    <name type="common">Pyronema confluens</name>
    <dbReference type="NCBI Taxonomy" id="1076935"/>
    <lineage>
        <taxon>Eukaryota</taxon>
        <taxon>Fungi</taxon>
        <taxon>Dikarya</taxon>
        <taxon>Ascomycota</taxon>
        <taxon>Pezizomycotina</taxon>
        <taxon>Pezizomycetes</taxon>
        <taxon>Pezizales</taxon>
        <taxon>Pyronemataceae</taxon>
        <taxon>Pyronema</taxon>
    </lineage>
</organism>
<keyword evidence="4" id="KW-1185">Reference proteome</keyword>